<accession>A0A0G0WN90</accession>
<protein>
    <submittedName>
        <fullName evidence="1">Uncharacterized protein</fullName>
    </submittedName>
</protein>
<organism evidence="1 2">
    <name type="scientific">candidate division WWE3 bacterium GW2011_GWB1_41_6</name>
    <dbReference type="NCBI Taxonomy" id="1619112"/>
    <lineage>
        <taxon>Bacteria</taxon>
        <taxon>Katanobacteria</taxon>
    </lineage>
</organism>
<evidence type="ECO:0000313" key="1">
    <source>
        <dbReference type="EMBL" id="KKS14239.1"/>
    </source>
</evidence>
<gene>
    <name evidence="1" type="ORF">UU72_C0051G0008</name>
</gene>
<reference evidence="1 2" key="1">
    <citation type="journal article" date="2015" name="Nature">
        <title>rRNA introns, odd ribosomes, and small enigmatic genomes across a large radiation of phyla.</title>
        <authorList>
            <person name="Brown C.T."/>
            <person name="Hug L.A."/>
            <person name="Thomas B.C."/>
            <person name="Sharon I."/>
            <person name="Castelle C.J."/>
            <person name="Singh A."/>
            <person name="Wilkins M.J."/>
            <person name="Williams K.H."/>
            <person name="Banfield J.F."/>
        </authorList>
    </citation>
    <scope>NUCLEOTIDE SEQUENCE [LARGE SCALE GENOMIC DNA]</scope>
</reference>
<name>A0A0G0WN90_UNCKA</name>
<dbReference type="EMBL" id="LCBS01000051">
    <property type="protein sequence ID" value="KKS14239.1"/>
    <property type="molecule type" value="Genomic_DNA"/>
</dbReference>
<proteinExistence type="predicted"/>
<dbReference type="AlphaFoldDB" id="A0A0G0WN90"/>
<comment type="caution">
    <text evidence="1">The sequence shown here is derived from an EMBL/GenBank/DDBJ whole genome shotgun (WGS) entry which is preliminary data.</text>
</comment>
<sequence>MPRTNGFEENNGYFCDGTFGRVVTVVINKASTRTAAIVEVPNQIKVIEGETWEGFGMRPASSVRYLLTFKAGGAFSIFETGIMDGISSIDLVKRNTNRHVKTTYTELKNLATTKPINTANPAITAIRIADLMFLVGRNPSKNRITNVKVSEMYRAEETGITR</sequence>
<evidence type="ECO:0000313" key="2">
    <source>
        <dbReference type="Proteomes" id="UP000034163"/>
    </source>
</evidence>
<dbReference type="Proteomes" id="UP000034163">
    <property type="component" value="Unassembled WGS sequence"/>
</dbReference>